<name>A0A8D0GEY0_SPHPU</name>
<feature type="transmembrane region" description="Helical" evidence="11">
    <location>
        <begin position="103"/>
        <end position="124"/>
    </location>
</feature>
<feature type="transmembrane region" description="Helical" evidence="11">
    <location>
        <begin position="61"/>
        <end position="83"/>
    </location>
</feature>
<dbReference type="FunFam" id="1.20.1070.10:FF:000193">
    <property type="entry name" value="Mas-related G-protein coupled receptor member E"/>
    <property type="match status" value="1"/>
</dbReference>
<dbReference type="PROSITE" id="PS00237">
    <property type="entry name" value="G_PROTEIN_RECEP_F1_1"/>
    <property type="match status" value="1"/>
</dbReference>
<evidence type="ECO:0000256" key="6">
    <source>
        <dbReference type="ARBA" id="ARBA00023136"/>
    </source>
</evidence>
<evidence type="ECO:0000313" key="14">
    <source>
        <dbReference type="Proteomes" id="UP000694392"/>
    </source>
</evidence>
<protein>
    <recommendedName>
        <fullName evidence="12">G-protein coupled receptors family 1 profile domain-containing protein</fullName>
    </recommendedName>
</protein>
<dbReference type="PANTHER" id="PTHR11334">
    <property type="entry name" value="MAS-RELATED G-PROTEIN COUPLED RECEPTOR"/>
    <property type="match status" value="1"/>
</dbReference>
<dbReference type="Gene3D" id="1.20.1070.10">
    <property type="entry name" value="Rhodopsin 7-helix transmembrane proteins"/>
    <property type="match status" value="1"/>
</dbReference>
<feature type="transmembrane region" description="Helical" evidence="11">
    <location>
        <begin position="145"/>
        <end position="165"/>
    </location>
</feature>
<keyword evidence="4 11" id="KW-1133">Transmembrane helix</keyword>
<dbReference type="Pfam" id="PF00001">
    <property type="entry name" value="7tm_1"/>
    <property type="match status" value="1"/>
</dbReference>
<dbReference type="AlphaFoldDB" id="A0A8D0GEY0"/>
<reference evidence="13" key="1">
    <citation type="submission" date="2025-08" db="UniProtKB">
        <authorList>
            <consortium name="Ensembl"/>
        </authorList>
    </citation>
    <scope>IDENTIFICATION</scope>
</reference>
<dbReference type="PROSITE" id="PS50262">
    <property type="entry name" value="G_PROTEIN_RECEP_F1_2"/>
    <property type="match status" value="1"/>
</dbReference>
<keyword evidence="2" id="KW-1003">Cell membrane</keyword>
<evidence type="ECO:0000256" key="2">
    <source>
        <dbReference type="ARBA" id="ARBA00022475"/>
    </source>
</evidence>
<comment type="subcellular location">
    <subcellularLocation>
        <location evidence="1">Cell membrane</location>
        <topology evidence="1">Multi-pass membrane protein</topology>
    </subcellularLocation>
</comment>
<dbReference type="InterPro" id="IPR000276">
    <property type="entry name" value="GPCR_Rhodpsn"/>
</dbReference>
<dbReference type="GO" id="GO:0005886">
    <property type="term" value="C:plasma membrane"/>
    <property type="evidence" value="ECO:0007669"/>
    <property type="project" value="UniProtKB-SubCell"/>
</dbReference>
<keyword evidence="14" id="KW-1185">Reference proteome</keyword>
<dbReference type="GeneTree" id="ENSGT01030000234639"/>
<evidence type="ECO:0000256" key="5">
    <source>
        <dbReference type="ARBA" id="ARBA00023040"/>
    </source>
</evidence>
<dbReference type="GO" id="GO:0001595">
    <property type="term" value="F:angiotensin receptor activity"/>
    <property type="evidence" value="ECO:0007669"/>
    <property type="project" value="TreeGrafter"/>
</dbReference>
<dbReference type="PRINTS" id="PR02108">
    <property type="entry name" value="MRGPCRFAMILY"/>
</dbReference>
<keyword evidence="8 10" id="KW-0807">Transducer</keyword>
<evidence type="ECO:0000313" key="13">
    <source>
        <dbReference type="Ensembl" id="ENSSPUP00000005923.1"/>
    </source>
</evidence>
<evidence type="ECO:0000256" key="3">
    <source>
        <dbReference type="ARBA" id="ARBA00022692"/>
    </source>
</evidence>
<dbReference type="Proteomes" id="UP000694392">
    <property type="component" value="Unplaced"/>
</dbReference>
<sequence>KFTVNINSYKRQKSTETGAATNSFLELHYLFWPAIIISFLGFVENAIVFWVLCFQVRRNPFTVYITNLCVADAFWLLCIFLLYLDIITDYRLSINHTYSSQMIVMLTSLFGYNTGLYLLTAISVERCVSVLYPVWYRCHRPKHQSAITCSILWVLSSVMTAAEYFVCFEPTEQDPHFGKCVAVTIFIFILNFLGFTPLIIMCNIILVIQICRNSWRPHSSKLYLIIVTTVIIFLLFALPLRLILFVINSSANPIVYYIVGNSKKKRFRESLKVVLNRAFKYETEPEQPNYNPNKDIIEMVNTVV</sequence>
<evidence type="ECO:0000256" key="9">
    <source>
        <dbReference type="ARBA" id="ARBA00061394"/>
    </source>
</evidence>
<keyword evidence="7 10" id="KW-0675">Receptor</keyword>
<dbReference type="PRINTS" id="PR00237">
    <property type="entry name" value="GPCRRHODOPSN"/>
</dbReference>
<evidence type="ECO:0000259" key="12">
    <source>
        <dbReference type="PROSITE" id="PS50262"/>
    </source>
</evidence>
<accession>A0A8D0GEY0</accession>
<keyword evidence="5 10" id="KW-0297">G-protein coupled receptor</keyword>
<feature type="transmembrane region" description="Helical" evidence="11">
    <location>
        <begin position="185"/>
        <end position="208"/>
    </location>
</feature>
<keyword evidence="3 10" id="KW-0812">Transmembrane</keyword>
<evidence type="ECO:0000256" key="4">
    <source>
        <dbReference type="ARBA" id="ARBA00022989"/>
    </source>
</evidence>
<feature type="domain" description="G-protein coupled receptors family 1 profile" evidence="12">
    <location>
        <begin position="44"/>
        <end position="246"/>
    </location>
</feature>
<evidence type="ECO:0000256" key="8">
    <source>
        <dbReference type="ARBA" id="ARBA00023224"/>
    </source>
</evidence>
<dbReference type="SUPFAM" id="SSF81321">
    <property type="entry name" value="Family A G protein-coupled receptor-like"/>
    <property type="match status" value="1"/>
</dbReference>
<evidence type="ECO:0000256" key="11">
    <source>
        <dbReference type="SAM" id="Phobius"/>
    </source>
</evidence>
<dbReference type="OMA" id="DGNHCQA"/>
<dbReference type="Ensembl" id="ENSSPUT00000006303.1">
    <property type="protein sequence ID" value="ENSSPUP00000005923.1"/>
    <property type="gene ID" value="ENSSPUG00000004560.1"/>
</dbReference>
<evidence type="ECO:0000256" key="1">
    <source>
        <dbReference type="ARBA" id="ARBA00004651"/>
    </source>
</evidence>
<dbReference type="PANTHER" id="PTHR11334:SF60">
    <property type="entry name" value="MAS-RELATED G-PROTEIN COUPLED RECEPTOR MEMBER H"/>
    <property type="match status" value="1"/>
</dbReference>
<reference evidence="13" key="2">
    <citation type="submission" date="2025-09" db="UniProtKB">
        <authorList>
            <consortium name="Ensembl"/>
        </authorList>
    </citation>
    <scope>IDENTIFICATION</scope>
</reference>
<feature type="transmembrane region" description="Helical" evidence="11">
    <location>
        <begin position="220"/>
        <end position="236"/>
    </location>
</feature>
<proteinExistence type="inferred from homology"/>
<organism evidence="13 14">
    <name type="scientific">Sphenodon punctatus</name>
    <name type="common">Tuatara</name>
    <name type="synonym">Hatteria punctata</name>
    <dbReference type="NCBI Taxonomy" id="8508"/>
    <lineage>
        <taxon>Eukaryota</taxon>
        <taxon>Metazoa</taxon>
        <taxon>Chordata</taxon>
        <taxon>Craniata</taxon>
        <taxon>Vertebrata</taxon>
        <taxon>Euteleostomi</taxon>
        <taxon>Lepidosauria</taxon>
        <taxon>Sphenodontia</taxon>
        <taxon>Sphenodontidae</taxon>
        <taxon>Sphenodon</taxon>
    </lineage>
</organism>
<comment type="similarity">
    <text evidence="9">Belongs to the G-protein coupled receptor 1 family. Mas subfamily.</text>
</comment>
<keyword evidence="6 11" id="KW-0472">Membrane</keyword>
<evidence type="ECO:0000256" key="10">
    <source>
        <dbReference type="RuleBase" id="RU000688"/>
    </source>
</evidence>
<feature type="transmembrane region" description="Helical" evidence="11">
    <location>
        <begin position="30"/>
        <end position="54"/>
    </location>
</feature>
<evidence type="ECO:0000256" key="7">
    <source>
        <dbReference type="ARBA" id="ARBA00023170"/>
    </source>
</evidence>
<dbReference type="InterPro" id="IPR026234">
    <property type="entry name" value="MRGPCRFAMILY"/>
</dbReference>
<dbReference type="InterPro" id="IPR017452">
    <property type="entry name" value="GPCR_Rhodpsn_7TM"/>
</dbReference>